<dbReference type="Proteomes" id="UP000075920">
    <property type="component" value="Unassembled WGS sequence"/>
</dbReference>
<feature type="region of interest" description="Disordered" evidence="1">
    <location>
        <begin position="1"/>
        <end position="35"/>
    </location>
</feature>
<proteinExistence type="predicted"/>
<keyword evidence="3" id="KW-1185">Reference proteome</keyword>
<accession>A0A182VS89</accession>
<dbReference type="VEuPathDB" id="VectorBase:AMIN000930"/>
<feature type="compositionally biased region" description="Basic and acidic residues" evidence="1">
    <location>
        <begin position="14"/>
        <end position="25"/>
    </location>
</feature>
<reference evidence="2" key="2">
    <citation type="submission" date="2020-05" db="UniProtKB">
        <authorList>
            <consortium name="EnsemblMetazoa"/>
        </authorList>
    </citation>
    <scope>IDENTIFICATION</scope>
    <source>
        <strain evidence="2">MINIMUS1</strain>
    </source>
</reference>
<sequence>MLAHIGRQHSGFGKAREKTRKENTARGKTARPGPAGLRWYARYNQLASQITSQKVRLIRVLAVAPTVSKNGTDTEHPKTQWIVYQCAVDVIRDCDQNPRTKSRKKVHKIVVV</sequence>
<protein>
    <submittedName>
        <fullName evidence="2">Uncharacterized protein</fullName>
    </submittedName>
</protein>
<evidence type="ECO:0000313" key="3">
    <source>
        <dbReference type="Proteomes" id="UP000075920"/>
    </source>
</evidence>
<dbReference type="AlphaFoldDB" id="A0A182VS89"/>
<reference evidence="3" key="1">
    <citation type="submission" date="2013-03" db="EMBL/GenBank/DDBJ databases">
        <title>The Genome Sequence of Anopheles minimus MINIMUS1.</title>
        <authorList>
            <consortium name="The Broad Institute Genomics Platform"/>
            <person name="Neafsey D.E."/>
            <person name="Walton C."/>
            <person name="Walker B."/>
            <person name="Young S.K."/>
            <person name="Zeng Q."/>
            <person name="Gargeya S."/>
            <person name="Fitzgerald M."/>
            <person name="Haas B."/>
            <person name="Abouelleil A."/>
            <person name="Allen A.W."/>
            <person name="Alvarado L."/>
            <person name="Arachchi H.M."/>
            <person name="Berlin A.M."/>
            <person name="Chapman S.B."/>
            <person name="Gainer-Dewar J."/>
            <person name="Goldberg J."/>
            <person name="Griggs A."/>
            <person name="Gujja S."/>
            <person name="Hansen M."/>
            <person name="Howarth C."/>
            <person name="Imamovic A."/>
            <person name="Ireland A."/>
            <person name="Larimer J."/>
            <person name="McCowan C."/>
            <person name="Murphy C."/>
            <person name="Pearson M."/>
            <person name="Poon T.W."/>
            <person name="Priest M."/>
            <person name="Roberts A."/>
            <person name="Saif S."/>
            <person name="Shea T."/>
            <person name="Sisk P."/>
            <person name="Sykes S."/>
            <person name="Wortman J."/>
            <person name="Nusbaum C."/>
            <person name="Birren B."/>
        </authorList>
    </citation>
    <scope>NUCLEOTIDE SEQUENCE [LARGE SCALE GENOMIC DNA]</scope>
    <source>
        <strain evidence="3">MINIMUS1</strain>
    </source>
</reference>
<organism evidence="2 3">
    <name type="scientific">Anopheles minimus</name>
    <dbReference type="NCBI Taxonomy" id="112268"/>
    <lineage>
        <taxon>Eukaryota</taxon>
        <taxon>Metazoa</taxon>
        <taxon>Ecdysozoa</taxon>
        <taxon>Arthropoda</taxon>
        <taxon>Hexapoda</taxon>
        <taxon>Insecta</taxon>
        <taxon>Pterygota</taxon>
        <taxon>Neoptera</taxon>
        <taxon>Endopterygota</taxon>
        <taxon>Diptera</taxon>
        <taxon>Nematocera</taxon>
        <taxon>Culicoidea</taxon>
        <taxon>Culicidae</taxon>
        <taxon>Anophelinae</taxon>
        <taxon>Anopheles</taxon>
    </lineage>
</organism>
<name>A0A182VS89_9DIPT</name>
<dbReference type="EnsemblMetazoa" id="AMIN000930-RA">
    <property type="protein sequence ID" value="AMIN000930-PA"/>
    <property type="gene ID" value="AMIN000930"/>
</dbReference>
<evidence type="ECO:0000313" key="2">
    <source>
        <dbReference type="EnsemblMetazoa" id="AMIN000930-PA"/>
    </source>
</evidence>
<evidence type="ECO:0000256" key="1">
    <source>
        <dbReference type="SAM" id="MobiDB-lite"/>
    </source>
</evidence>